<organism evidence="1 2">
    <name type="scientific">Grus japonensis</name>
    <name type="common">Japanese crane</name>
    <name type="synonym">Red-crowned crane</name>
    <dbReference type="NCBI Taxonomy" id="30415"/>
    <lineage>
        <taxon>Eukaryota</taxon>
        <taxon>Metazoa</taxon>
        <taxon>Chordata</taxon>
        <taxon>Craniata</taxon>
        <taxon>Vertebrata</taxon>
        <taxon>Euteleostomi</taxon>
        <taxon>Archelosauria</taxon>
        <taxon>Archosauria</taxon>
        <taxon>Dinosauria</taxon>
        <taxon>Saurischia</taxon>
        <taxon>Theropoda</taxon>
        <taxon>Coelurosauria</taxon>
        <taxon>Aves</taxon>
        <taxon>Neognathae</taxon>
        <taxon>Neoaves</taxon>
        <taxon>Gruiformes</taxon>
        <taxon>Gruidae</taxon>
        <taxon>Grus</taxon>
    </lineage>
</organism>
<accession>A0ABC9W316</accession>
<dbReference type="PANTHER" id="PTHR33332">
    <property type="entry name" value="REVERSE TRANSCRIPTASE DOMAIN-CONTAINING PROTEIN"/>
    <property type="match status" value="1"/>
</dbReference>
<proteinExistence type="predicted"/>
<dbReference type="AlphaFoldDB" id="A0ABC9W316"/>
<evidence type="ECO:0000313" key="2">
    <source>
        <dbReference type="Proteomes" id="UP001623348"/>
    </source>
</evidence>
<keyword evidence="2" id="KW-1185">Reference proteome</keyword>
<name>A0ABC9W316_GRUJA</name>
<evidence type="ECO:0000313" key="1">
    <source>
        <dbReference type="EMBL" id="GAB0179483.1"/>
    </source>
</evidence>
<sequence length="237" mass="27269">MSENDALVEFFLEIQARFKIFVSDVDSGIKCTLSKFSDDTKLCGTVDTLEGRDAIQMDLDKLERWACANDIKFNKAKGKVLHVGRRNPKHSYRLGKEWIESSPEEKDLGVLIDEKLNMSQQCALAAQKANCVLGCIKTSMASRSREVILPLYSALVRPHLEYCIQLWGPQYRRDMELLERVQRRAMKLIRGLEHLSYEDRLRELGLFSLEKRRLRGDPIAAFQYLKGPTGKLERDCL</sequence>
<protein>
    <recommendedName>
        <fullName evidence="3">Reverse transcriptase domain-containing protein</fullName>
    </recommendedName>
</protein>
<evidence type="ECO:0008006" key="3">
    <source>
        <dbReference type="Google" id="ProtNLM"/>
    </source>
</evidence>
<dbReference type="Proteomes" id="UP001623348">
    <property type="component" value="Unassembled WGS sequence"/>
</dbReference>
<dbReference type="EMBL" id="BAAFJT010000001">
    <property type="protein sequence ID" value="GAB0179483.1"/>
    <property type="molecule type" value="Genomic_DNA"/>
</dbReference>
<reference evidence="1 2" key="1">
    <citation type="submission" date="2024-06" db="EMBL/GenBank/DDBJ databases">
        <title>The draft genome of Grus japonensis, version 3.</title>
        <authorList>
            <person name="Nabeshima K."/>
            <person name="Suzuki S."/>
            <person name="Onuma M."/>
        </authorList>
    </citation>
    <scope>NUCLEOTIDE SEQUENCE [LARGE SCALE GENOMIC DNA]</scope>
    <source>
        <strain evidence="1 2">451A</strain>
    </source>
</reference>
<comment type="caution">
    <text evidence="1">The sequence shown here is derived from an EMBL/GenBank/DDBJ whole genome shotgun (WGS) entry which is preliminary data.</text>
</comment>
<gene>
    <name evidence="1" type="ORF">GRJ2_000413600</name>
</gene>